<feature type="region of interest" description="Disordered" evidence="1">
    <location>
        <begin position="904"/>
        <end position="1008"/>
    </location>
</feature>
<keyword evidence="2" id="KW-0812">Transmembrane</keyword>
<organism evidence="3 4">
    <name type="scientific">Calothrix parasitica NIES-267</name>
    <dbReference type="NCBI Taxonomy" id="1973488"/>
    <lineage>
        <taxon>Bacteria</taxon>
        <taxon>Bacillati</taxon>
        <taxon>Cyanobacteriota</taxon>
        <taxon>Cyanophyceae</taxon>
        <taxon>Nostocales</taxon>
        <taxon>Calotrichaceae</taxon>
        <taxon>Calothrix</taxon>
    </lineage>
</organism>
<keyword evidence="4" id="KW-1185">Reference proteome</keyword>
<dbReference type="Proteomes" id="UP000218418">
    <property type="component" value="Chromosome"/>
</dbReference>
<dbReference type="OrthoDB" id="524102at2"/>
<keyword evidence="2" id="KW-0472">Membrane</keyword>
<evidence type="ECO:0000313" key="3">
    <source>
        <dbReference type="EMBL" id="BAY81523.1"/>
    </source>
</evidence>
<evidence type="ECO:0000256" key="1">
    <source>
        <dbReference type="SAM" id="MobiDB-lite"/>
    </source>
</evidence>
<gene>
    <name evidence="3" type="ORF">NIES267_10000</name>
</gene>
<feature type="transmembrane region" description="Helical" evidence="2">
    <location>
        <begin position="400"/>
        <end position="422"/>
    </location>
</feature>
<protein>
    <submittedName>
        <fullName evidence="3">Uncharacterized protein</fullName>
    </submittedName>
</protein>
<feature type="compositionally biased region" description="Polar residues" evidence="1">
    <location>
        <begin position="910"/>
        <end position="920"/>
    </location>
</feature>
<reference evidence="3 4" key="1">
    <citation type="submission" date="2017-06" db="EMBL/GenBank/DDBJ databases">
        <title>Genome sequencing of cyanobaciteial culture collection at National Institute for Environmental Studies (NIES).</title>
        <authorList>
            <person name="Hirose Y."/>
            <person name="Shimura Y."/>
            <person name="Fujisawa T."/>
            <person name="Nakamura Y."/>
            <person name="Kawachi M."/>
        </authorList>
    </citation>
    <scope>NUCLEOTIDE SEQUENCE [LARGE SCALE GENOMIC DNA]</scope>
    <source>
        <strain evidence="3 4">NIES-267</strain>
    </source>
</reference>
<evidence type="ECO:0000256" key="2">
    <source>
        <dbReference type="SAM" id="Phobius"/>
    </source>
</evidence>
<feature type="region of interest" description="Disordered" evidence="1">
    <location>
        <begin position="127"/>
        <end position="155"/>
    </location>
</feature>
<dbReference type="AlphaFoldDB" id="A0A1Z4LJV7"/>
<feature type="compositionally biased region" description="Polar residues" evidence="1">
    <location>
        <begin position="953"/>
        <end position="986"/>
    </location>
</feature>
<sequence length="1008" mass="115346">MVKTTSSRISVEINPSQQESIVHAGGVISNPIKIQNNYNNDIKIGIWIASLDGKRQLLDWWEFENSDDNQPLQFPLTLKKGKIYNINLKFRVPLNAQPEIYKYEISVEDNCSRTPFRRPQKLKVVESSGKKNQWDTEPEFSLKPSTSSSQPLELNPAETEEIKVTVKVENKSKWVDTFTIDCPNWDVEWFDVKYPESSLVRFGKVQKTNGIYLNPGDSGECELKLCPPKHTPPGYYFPTVRLRSQRDPDLVLLDVVHLEILPNSRLTVEMTPQRTEISGGEECFDLYVKNEGNFDREIKFDVKEKTFGDKGKTFSYSFKAIKNESKTKKITSINLQPGDSKELSLAVKAKLWKWWLRCFKPKQQEINFNVEINDLFDASEKQEATPNLLQGTLIWVSRPWWFLWLLVTLALLSFGVAGFLLWNKFLKYRLPPHLKVTELSITKNSNNSNDGKYRQGDSLKLDWKVVNINKFEEIRVKLITLRDNVEIYKKEYSERSENNSLSLRCEKYTNKLNCKNNSTLEKPGKYIYKIEVFAKEYKKEPIYVKKTDTITVLPNLLPQVLSLSTDKPSYKVIKDKQSNTSKLPEATLNWEISNPNQIEKLNLTALKPDNSLHFQKSYILKDNNFIVESEENNSSIKRENIDTNKLPNSIINCKNKVNKITCKQKFPQGLKSGDYIFQLAVVPKNSNGKKLEAKKTPIIKVLPIPPTAPIPNPQIVKFSSDETSYQEVSSNISQTKIIPSQIRLNWEIANAQKIKHIKVVGLDSEGNLYWQKRYLLNQLNFCNVDENIEENKKNISCNNVPTDISKAGTYKFDLIVSYEDKEIRHEISKSTPNIKIQPAPKIQPKPIEIISFQIDGEDATKNPKRIIEVHREIKPKDIVLSWKVKGEDVEVELLPSPGLIPKEQKRIRYSPSQSSGSETITLKVKNKKTGEEKTRTVVIQTVDITPPAPVQPTPDNSSQQGFPNVSNPEESGTSGNSRNNNQTQPLPSDPNELPPIELPPQPDSNSRD</sequence>
<keyword evidence="2" id="KW-1133">Transmembrane helix</keyword>
<accession>A0A1Z4LJV7</accession>
<evidence type="ECO:0000313" key="4">
    <source>
        <dbReference type="Proteomes" id="UP000218418"/>
    </source>
</evidence>
<feature type="compositionally biased region" description="Pro residues" evidence="1">
    <location>
        <begin position="992"/>
        <end position="1002"/>
    </location>
</feature>
<proteinExistence type="predicted"/>
<feature type="compositionally biased region" description="Polar residues" evidence="1">
    <location>
        <begin position="143"/>
        <end position="152"/>
    </location>
</feature>
<dbReference type="EMBL" id="AP018227">
    <property type="protein sequence ID" value="BAY81523.1"/>
    <property type="molecule type" value="Genomic_DNA"/>
</dbReference>
<name>A0A1Z4LJV7_9CYAN</name>